<keyword evidence="2" id="KW-0732">Signal</keyword>
<gene>
    <name evidence="3" type="ORF">SO694_00011153</name>
</gene>
<organism evidence="3 4">
    <name type="scientific">Aureococcus anophagefferens</name>
    <name type="common">Harmful bloom alga</name>
    <dbReference type="NCBI Taxonomy" id="44056"/>
    <lineage>
        <taxon>Eukaryota</taxon>
        <taxon>Sar</taxon>
        <taxon>Stramenopiles</taxon>
        <taxon>Ochrophyta</taxon>
        <taxon>Pelagophyceae</taxon>
        <taxon>Pelagomonadales</taxon>
        <taxon>Pelagomonadaceae</taxon>
        <taxon>Aureococcus</taxon>
    </lineage>
</organism>
<feature type="signal peptide" evidence="2">
    <location>
        <begin position="1"/>
        <end position="24"/>
    </location>
</feature>
<sequence>MMRALVVALCAGAGALELAVVSLAVPKASERYGAAGRAWRWKSAVLGDDMAFPAAPAARRRQAVVAAARRRRRRGRGARDVRAPRRRRRRRRRRAAAAAARACLARLVLRPRARAASAAWLDSAGGEIAAAAAAGVPAGADAGDLDGAFATRATTRAAGAPEPRSAAAPGGGPGAFDPFSSRRADVLKQARPRSAAIDRAVADAAR</sequence>
<name>A0ABR1GEI2_AURAN</name>
<proteinExistence type="predicted"/>
<accession>A0ABR1GEI2</accession>
<dbReference type="EMBL" id="JBBJCI010000024">
    <property type="protein sequence ID" value="KAK7254484.1"/>
    <property type="molecule type" value="Genomic_DNA"/>
</dbReference>
<feature type="region of interest" description="Disordered" evidence="1">
    <location>
        <begin position="155"/>
        <end position="206"/>
    </location>
</feature>
<feature type="compositionally biased region" description="Basic residues" evidence="1">
    <location>
        <begin position="84"/>
        <end position="94"/>
    </location>
</feature>
<feature type="region of interest" description="Disordered" evidence="1">
    <location>
        <begin position="69"/>
        <end position="94"/>
    </location>
</feature>
<reference evidence="3 4" key="1">
    <citation type="submission" date="2024-03" db="EMBL/GenBank/DDBJ databases">
        <title>Aureococcus anophagefferens CCMP1851 and Kratosvirus quantuckense: Draft genome of a second virus-susceptible host strain in the model system.</title>
        <authorList>
            <person name="Chase E."/>
            <person name="Truchon A.R."/>
            <person name="Schepens W."/>
            <person name="Wilhelm S.W."/>
        </authorList>
    </citation>
    <scope>NUCLEOTIDE SEQUENCE [LARGE SCALE GENOMIC DNA]</scope>
    <source>
        <strain evidence="3 4">CCMP1851</strain>
    </source>
</reference>
<comment type="caution">
    <text evidence="3">The sequence shown here is derived from an EMBL/GenBank/DDBJ whole genome shotgun (WGS) entry which is preliminary data.</text>
</comment>
<protein>
    <submittedName>
        <fullName evidence="3">Uncharacterized protein</fullName>
    </submittedName>
</protein>
<evidence type="ECO:0000313" key="3">
    <source>
        <dbReference type="EMBL" id="KAK7254484.1"/>
    </source>
</evidence>
<evidence type="ECO:0000256" key="2">
    <source>
        <dbReference type="SAM" id="SignalP"/>
    </source>
</evidence>
<feature type="compositionally biased region" description="Low complexity" evidence="1">
    <location>
        <begin position="155"/>
        <end position="168"/>
    </location>
</feature>
<evidence type="ECO:0000313" key="4">
    <source>
        <dbReference type="Proteomes" id="UP001363151"/>
    </source>
</evidence>
<evidence type="ECO:0000256" key="1">
    <source>
        <dbReference type="SAM" id="MobiDB-lite"/>
    </source>
</evidence>
<dbReference type="Proteomes" id="UP001363151">
    <property type="component" value="Unassembled WGS sequence"/>
</dbReference>
<feature type="compositionally biased region" description="Low complexity" evidence="1">
    <location>
        <begin position="195"/>
        <end position="206"/>
    </location>
</feature>
<keyword evidence="4" id="KW-1185">Reference proteome</keyword>
<feature type="chain" id="PRO_5047442458" evidence="2">
    <location>
        <begin position="25"/>
        <end position="206"/>
    </location>
</feature>